<dbReference type="Gene3D" id="3.90.550.10">
    <property type="entry name" value="Spore Coat Polysaccharide Biosynthesis Protein SpsA, Chain A"/>
    <property type="match status" value="1"/>
</dbReference>
<keyword evidence="7" id="KW-1185">Reference proteome</keyword>
<dbReference type="Pfam" id="PF00535">
    <property type="entry name" value="Glycos_transf_2"/>
    <property type="match status" value="1"/>
</dbReference>
<reference evidence="6 7" key="1">
    <citation type="submission" date="2018-02" db="EMBL/GenBank/DDBJ databases">
        <title>Genomic Encyclopedia of Archaeal and Bacterial Type Strains, Phase II (KMG-II): from individual species to whole genera.</title>
        <authorList>
            <person name="Goeker M."/>
        </authorList>
    </citation>
    <scope>NUCLEOTIDE SEQUENCE [LARGE SCALE GENOMIC DNA]</scope>
    <source>
        <strain evidence="6 7">DSM 16809</strain>
    </source>
</reference>
<dbReference type="PANTHER" id="PTHR43630:SF1">
    <property type="entry name" value="POLY-BETA-1,6-N-ACETYL-D-GLUCOSAMINE SYNTHASE"/>
    <property type="match status" value="1"/>
</dbReference>
<gene>
    <name evidence="6" type="ORF">LY01_02011</name>
</gene>
<evidence type="ECO:0000256" key="4">
    <source>
        <dbReference type="SAM" id="Phobius"/>
    </source>
</evidence>
<dbReference type="SUPFAM" id="SSF53448">
    <property type="entry name" value="Nucleotide-diphospho-sugar transferases"/>
    <property type="match status" value="1"/>
</dbReference>
<feature type="transmembrane region" description="Helical" evidence="4">
    <location>
        <begin position="6"/>
        <end position="24"/>
    </location>
</feature>
<dbReference type="Proteomes" id="UP000239002">
    <property type="component" value="Unassembled WGS sequence"/>
</dbReference>
<evidence type="ECO:0000256" key="2">
    <source>
        <dbReference type="ARBA" id="ARBA00022676"/>
    </source>
</evidence>
<keyword evidence="2" id="KW-0328">Glycosyltransferase</keyword>
<evidence type="ECO:0000259" key="5">
    <source>
        <dbReference type="Pfam" id="PF00535"/>
    </source>
</evidence>
<proteinExistence type="inferred from homology"/>
<evidence type="ECO:0000313" key="7">
    <source>
        <dbReference type="Proteomes" id="UP000239002"/>
    </source>
</evidence>
<protein>
    <submittedName>
        <fullName evidence="6">Cellulose synthase/poly-beta-1,6-N-acetylglucosamine synthase-like glycosyltransferase</fullName>
    </submittedName>
</protein>
<sequence>MEIGVFFYVLTGFALINIIYYFFYSKAGFGKTPQPQGDLKNAVSVIVCSKNEQENLKTLVPQLLEQDHPNFELILINDASYDDTRDVIEDFMSQDARVKMVDVVNNESFWGNKKYALTLGIKKAVNDHLIFIDADCTPNSKQWLSLMAVHLSEEKKIVLGYGGYQKVKNSLLNALIRFETGLTAIQYFSYAMSGNPYMGVGRNLAYTATQFYDVSGFMSHMKIMGGDDDLFVNQAATNKNTIVSLNPDSFTISIAKQSWSTWWKQKKRHINTASHYKGAHKFLLGLFYISQIGFVISAILGFVFGINWMIILGVVLFRYLIFWIVMGKGLSRFRESDIIILLPFLELLLILSQLALFVSNMVNKPKQWN</sequence>
<evidence type="ECO:0000256" key="3">
    <source>
        <dbReference type="ARBA" id="ARBA00022679"/>
    </source>
</evidence>
<dbReference type="EMBL" id="PTJE01000004">
    <property type="protein sequence ID" value="PPK94374.1"/>
    <property type="molecule type" value="Genomic_DNA"/>
</dbReference>
<comment type="caution">
    <text evidence="6">The sequence shown here is derived from an EMBL/GenBank/DDBJ whole genome shotgun (WGS) entry which is preliminary data.</text>
</comment>
<keyword evidence="3 6" id="KW-0808">Transferase</keyword>
<name>A0A2S6IJG5_9FLAO</name>
<dbReference type="OrthoDB" id="9800276at2"/>
<evidence type="ECO:0000313" key="6">
    <source>
        <dbReference type="EMBL" id="PPK94374.1"/>
    </source>
</evidence>
<keyword evidence="4" id="KW-1133">Transmembrane helix</keyword>
<dbReference type="GO" id="GO:0016757">
    <property type="term" value="F:glycosyltransferase activity"/>
    <property type="evidence" value="ECO:0007669"/>
    <property type="project" value="UniProtKB-KW"/>
</dbReference>
<dbReference type="RefSeq" id="WP_104515698.1">
    <property type="nucleotide sequence ID" value="NZ_MQVW01000004.1"/>
</dbReference>
<keyword evidence="4" id="KW-0472">Membrane</keyword>
<feature type="transmembrane region" description="Helical" evidence="4">
    <location>
        <begin position="282"/>
        <end position="302"/>
    </location>
</feature>
<comment type="similarity">
    <text evidence="1">Belongs to the glycosyltransferase 2 family.</text>
</comment>
<accession>A0A2S6IJG5</accession>
<feature type="transmembrane region" description="Helical" evidence="4">
    <location>
        <begin position="338"/>
        <end position="359"/>
    </location>
</feature>
<evidence type="ECO:0000256" key="1">
    <source>
        <dbReference type="ARBA" id="ARBA00006739"/>
    </source>
</evidence>
<organism evidence="6 7">
    <name type="scientific">Nonlabens xylanidelens</name>
    <dbReference type="NCBI Taxonomy" id="191564"/>
    <lineage>
        <taxon>Bacteria</taxon>
        <taxon>Pseudomonadati</taxon>
        <taxon>Bacteroidota</taxon>
        <taxon>Flavobacteriia</taxon>
        <taxon>Flavobacteriales</taxon>
        <taxon>Flavobacteriaceae</taxon>
        <taxon>Nonlabens</taxon>
    </lineage>
</organism>
<feature type="transmembrane region" description="Helical" evidence="4">
    <location>
        <begin position="308"/>
        <end position="326"/>
    </location>
</feature>
<feature type="domain" description="Glycosyltransferase 2-like" evidence="5">
    <location>
        <begin position="44"/>
        <end position="162"/>
    </location>
</feature>
<dbReference type="InterPro" id="IPR029044">
    <property type="entry name" value="Nucleotide-diphossugar_trans"/>
</dbReference>
<dbReference type="AlphaFoldDB" id="A0A2S6IJG5"/>
<dbReference type="PANTHER" id="PTHR43630">
    <property type="entry name" value="POLY-BETA-1,6-N-ACETYL-D-GLUCOSAMINE SYNTHASE"/>
    <property type="match status" value="1"/>
</dbReference>
<keyword evidence="4" id="KW-0812">Transmembrane</keyword>
<dbReference type="InterPro" id="IPR001173">
    <property type="entry name" value="Glyco_trans_2-like"/>
</dbReference>